<dbReference type="Proteomes" id="UP000813824">
    <property type="component" value="Unassembled WGS sequence"/>
</dbReference>
<evidence type="ECO:0000256" key="1">
    <source>
        <dbReference type="SAM" id="MobiDB-lite"/>
    </source>
</evidence>
<dbReference type="InterPro" id="IPR002716">
    <property type="entry name" value="PIN_dom"/>
</dbReference>
<sequence>MSDKKVRSNRMAMSRALGAAFLNHQVEQLEKSVSAKTNGGPWRDRRYPSPQANADSMRGPNNYPQPKPRTPSGPTIKVAKRGEDEFPALEKKPEVVKKDTSKLIKEKDADVIVVDASVLVHAIGQVKKWCKDGREEVIIVPLEALNTLDLLKKGTSPLAQRARTASRILEAQVGLNPRIRVQRDDAFVLWDEIPFKDLPVGVTAASCPEWVRRTICCAKWEVQHASEEIKAPNDNSETQKPRVLFAILASPPEVGSFETATTAPAAASPVPLPAPQINKFEPRCSGALIAQWAARSSVEVFEVSASPIPPAPAPKDLAPSGRRSADNSRRSGDGGRHSPADDKRASAGRGRRNSHMRIGERGATPPTGGLVERPPAVMAMMEAVAQPSRVVRVLARGEKLDP</sequence>
<comment type="caution">
    <text evidence="3">The sequence shown here is derived from an EMBL/GenBank/DDBJ whole genome shotgun (WGS) entry which is preliminary data.</text>
</comment>
<evidence type="ECO:0000313" key="4">
    <source>
        <dbReference type="Proteomes" id="UP000813824"/>
    </source>
</evidence>
<keyword evidence="4" id="KW-1185">Reference proteome</keyword>
<dbReference type="OrthoDB" id="69928at2759"/>
<dbReference type="AlphaFoldDB" id="A0A8K0UW85"/>
<feature type="region of interest" description="Disordered" evidence="1">
    <location>
        <begin position="30"/>
        <end position="75"/>
    </location>
</feature>
<gene>
    <name evidence="3" type="ORF">BXZ70DRAFT_1043396</name>
</gene>
<organism evidence="3 4">
    <name type="scientific">Cristinia sonorae</name>
    <dbReference type="NCBI Taxonomy" id="1940300"/>
    <lineage>
        <taxon>Eukaryota</taxon>
        <taxon>Fungi</taxon>
        <taxon>Dikarya</taxon>
        <taxon>Basidiomycota</taxon>
        <taxon>Agaricomycotina</taxon>
        <taxon>Agaricomycetes</taxon>
        <taxon>Agaricomycetidae</taxon>
        <taxon>Agaricales</taxon>
        <taxon>Pleurotineae</taxon>
        <taxon>Stephanosporaceae</taxon>
        <taxon>Cristinia</taxon>
    </lineage>
</organism>
<protein>
    <recommendedName>
        <fullName evidence="2">PIN domain-containing protein</fullName>
    </recommendedName>
</protein>
<dbReference type="EMBL" id="JAEVFJ010000004">
    <property type="protein sequence ID" value="KAH8105339.1"/>
    <property type="molecule type" value="Genomic_DNA"/>
</dbReference>
<feature type="region of interest" description="Disordered" evidence="1">
    <location>
        <begin position="305"/>
        <end position="372"/>
    </location>
</feature>
<evidence type="ECO:0000259" key="2">
    <source>
        <dbReference type="Pfam" id="PF13638"/>
    </source>
</evidence>
<feature type="domain" description="PIN" evidence="2">
    <location>
        <begin position="112"/>
        <end position="186"/>
    </location>
</feature>
<name>A0A8K0UW85_9AGAR</name>
<reference evidence="3" key="1">
    <citation type="journal article" date="2021" name="New Phytol.">
        <title>Evolutionary innovations through gain and loss of genes in the ectomycorrhizal Boletales.</title>
        <authorList>
            <person name="Wu G."/>
            <person name="Miyauchi S."/>
            <person name="Morin E."/>
            <person name="Kuo A."/>
            <person name="Drula E."/>
            <person name="Varga T."/>
            <person name="Kohler A."/>
            <person name="Feng B."/>
            <person name="Cao Y."/>
            <person name="Lipzen A."/>
            <person name="Daum C."/>
            <person name="Hundley H."/>
            <person name="Pangilinan J."/>
            <person name="Johnson J."/>
            <person name="Barry K."/>
            <person name="LaButti K."/>
            <person name="Ng V."/>
            <person name="Ahrendt S."/>
            <person name="Min B."/>
            <person name="Choi I.G."/>
            <person name="Park H."/>
            <person name="Plett J.M."/>
            <person name="Magnuson J."/>
            <person name="Spatafora J.W."/>
            <person name="Nagy L.G."/>
            <person name="Henrissat B."/>
            <person name="Grigoriev I.V."/>
            <person name="Yang Z.L."/>
            <person name="Xu J."/>
            <person name="Martin F.M."/>
        </authorList>
    </citation>
    <scope>NUCLEOTIDE SEQUENCE</scope>
    <source>
        <strain evidence="3">KKN 215</strain>
    </source>
</reference>
<accession>A0A8K0UW85</accession>
<dbReference type="Gene3D" id="3.40.50.1010">
    <property type="entry name" value="5'-nuclease"/>
    <property type="match status" value="1"/>
</dbReference>
<dbReference type="Pfam" id="PF13638">
    <property type="entry name" value="PIN_4"/>
    <property type="match status" value="1"/>
</dbReference>
<evidence type="ECO:0000313" key="3">
    <source>
        <dbReference type="EMBL" id="KAH8105339.1"/>
    </source>
</evidence>
<feature type="compositionally biased region" description="Basic and acidic residues" evidence="1">
    <location>
        <begin position="323"/>
        <end position="345"/>
    </location>
</feature>
<proteinExistence type="predicted"/>